<evidence type="ECO:0000256" key="1">
    <source>
        <dbReference type="SAM" id="Phobius"/>
    </source>
</evidence>
<feature type="transmembrane region" description="Helical" evidence="1">
    <location>
        <begin position="66"/>
        <end position="90"/>
    </location>
</feature>
<feature type="transmembrane region" description="Helical" evidence="1">
    <location>
        <begin position="37"/>
        <end position="54"/>
    </location>
</feature>
<evidence type="ECO:0000313" key="2">
    <source>
        <dbReference type="EMBL" id="SVA77835.1"/>
    </source>
</evidence>
<evidence type="ECO:0008006" key="3">
    <source>
        <dbReference type="Google" id="ProtNLM"/>
    </source>
</evidence>
<gene>
    <name evidence="2" type="ORF">METZ01_LOCUS130689</name>
</gene>
<dbReference type="InterPro" id="IPR045781">
    <property type="entry name" value="SxtJ"/>
</dbReference>
<dbReference type="EMBL" id="UINC01018514">
    <property type="protein sequence ID" value="SVA77835.1"/>
    <property type="molecule type" value="Genomic_DNA"/>
</dbReference>
<reference evidence="2" key="1">
    <citation type="submission" date="2018-05" db="EMBL/GenBank/DDBJ databases">
        <authorList>
            <person name="Lanie J.A."/>
            <person name="Ng W.-L."/>
            <person name="Kazmierczak K.M."/>
            <person name="Andrzejewski T.M."/>
            <person name="Davidsen T.M."/>
            <person name="Wayne K.J."/>
            <person name="Tettelin H."/>
            <person name="Glass J.I."/>
            <person name="Rusch D."/>
            <person name="Podicherti R."/>
            <person name="Tsui H.-C.T."/>
            <person name="Winkler M.E."/>
        </authorList>
    </citation>
    <scope>NUCLEOTIDE SEQUENCE</scope>
</reference>
<dbReference type="Pfam" id="PF19588">
    <property type="entry name" value="SxtJ"/>
    <property type="match status" value="1"/>
</dbReference>
<keyword evidence="1" id="KW-0472">Membrane</keyword>
<dbReference type="AlphaFoldDB" id="A0A381YLC9"/>
<feature type="transmembrane region" description="Helical" evidence="1">
    <location>
        <begin position="12"/>
        <end position="31"/>
    </location>
</feature>
<sequence>MKLSEVQLPSNRKFGIFFTFVFVATATYFFWEGSTQVSVILGVLAAVFALVTIIKSELLLPLNKLWMSLGLLLGVIISPIVLGGLFFFLFTPIAFLMRLVGRDELRLKKLDAKSYWKSREPSGPSGDSFKHQF</sequence>
<accession>A0A381YLC9</accession>
<keyword evidence="1" id="KW-0812">Transmembrane</keyword>
<keyword evidence="1" id="KW-1133">Transmembrane helix</keyword>
<organism evidence="2">
    <name type="scientific">marine metagenome</name>
    <dbReference type="NCBI Taxonomy" id="408172"/>
    <lineage>
        <taxon>unclassified sequences</taxon>
        <taxon>metagenomes</taxon>
        <taxon>ecological metagenomes</taxon>
    </lineage>
</organism>
<name>A0A381YLC9_9ZZZZ</name>
<protein>
    <recommendedName>
        <fullName evidence="3">SxtJ</fullName>
    </recommendedName>
</protein>
<proteinExistence type="predicted"/>